<organism evidence="8 9">
    <name type="scientific">Algoriphagus aquimarinus</name>
    <dbReference type="NCBI Taxonomy" id="237018"/>
    <lineage>
        <taxon>Bacteria</taxon>
        <taxon>Pseudomonadati</taxon>
        <taxon>Bacteroidota</taxon>
        <taxon>Cytophagia</taxon>
        <taxon>Cytophagales</taxon>
        <taxon>Cyclobacteriaceae</taxon>
        <taxon>Algoriphagus</taxon>
    </lineage>
</organism>
<evidence type="ECO:0000256" key="5">
    <source>
        <dbReference type="ARBA" id="ARBA00023136"/>
    </source>
</evidence>
<keyword evidence="9" id="KW-1185">Reference proteome</keyword>
<feature type="transmembrane region" description="Helical" evidence="7">
    <location>
        <begin position="6"/>
        <end position="28"/>
    </location>
</feature>
<evidence type="ECO:0000256" key="1">
    <source>
        <dbReference type="ARBA" id="ARBA00004141"/>
    </source>
</evidence>
<dbReference type="Proteomes" id="UP000198790">
    <property type="component" value="Unassembled WGS sequence"/>
</dbReference>
<dbReference type="NCBIfam" id="TIGR00813">
    <property type="entry name" value="sss"/>
    <property type="match status" value="1"/>
</dbReference>
<proteinExistence type="inferred from homology"/>
<feature type="transmembrane region" description="Helical" evidence="7">
    <location>
        <begin position="152"/>
        <end position="174"/>
    </location>
</feature>
<evidence type="ECO:0000313" key="9">
    <source>
        <dbReference type="Proteomes" id="UP000198790"/>
    </source>
</evidence>
<name>A0A1I0ZTA5_9BACT</name>
<dbReference type="AlphaFoldDB" id="A0A1I0ZTA5"/>
<feature type="transmembrane region" description="Helical" evidence="7">
    <location>
        <begin position="377"/>
        <end position="400"/>
    </location>
</feature>
<accession>A0A1I0ZTA5</accession>
<feature type="transmembrane region" description="Helical" evidence="7">
    <location>
        <begin position="48"/>
        <end position="69"/>
    </location>
</feature>
<evidence type="ECO:0000313" key="8">
    <source>
        <dbReference type="EMBL" id="SFB27670.1"/>
    </source>
</evidence>
<reference evidence="8 9" key="1">
    <citation type="submission" date="2016-10" db="EMBL/GenBank/DDBJ databases">
        <authorList>
            <person name="de Groot N.N."/>
        </authorList>
    </citation>
    <scope>NUCLEOTIDE SEQUENCE [LARGE SCALE GENOMIC DNA]</scope>
    <source>
        <strain evidence="8 9">DSM 23399</strain>
    </source>
</reference>
<dbReference type="PROSITE" id="PS50283">
    <property type="entry name" value="NA_SOLUT_SYMP_3"/>
    <property type="match status" value="1"/>
</dbReference>
<protein>
    <submittedName>
        <fullName evidence="8">Solute:Na+ symporter, SSS family</fullName>
    </submittedName>
</protein>
<evidence type="ECO:0000256" key="6">
    <source>
        <dbReference type="RuleBase" id="RU362091"/>
    </source>
</evidence>
<feature type="transmembrane region" description="Helical" evidence="7">
    <location>
        <begin position="237"/>
        <end position="256"/>
    </location>
</feature>
<dbReference type="InterPro" id="IPR001734">
    <property type="entry name" value="Na/solute_symporter"/>
</dbReference>
<evidence type="ECO:0000256" key="2">
    <source>
        <dbReference type="ARBA" id="ARBA00006434"/>
    </source>
</evidence>
<evidence type="ECO:0000256" key="7">
    <source>
        <dbReference type="SAM" id="Phobius"/>
    </source>
</evidence>
<comment type="similarity">
    <text evidence="2 6">Belongs to the sodium:solute symporter (SSF) (TC 2.A.21) family.</text>
</comment>
<feature type="transmembrane region" description="Helical" evidence="7">
    <location>
        <begin position="406"/>
        <end position="424"/>
    </location>
</feature>
<feature type="transmembrane region" description="Helical" evidence="7">
    <location>
        <begin position="276"/>
        <end position="303"/>
    </location>
</feature>
<feature type="transmembrane region" description="Helical" evidence="7">
    <location>
        <begin position="123"/>
        <end position="146"/>
    </location>
</feature>
<feature type="transmembrane region" description="Helical" evidence="7">
    <location>
        <begin position="469"/>
        <end position="490"/>
    </location>
</feature>
<dbReference type="EMBL" id="FOKK01000006">
    <property type="protein sequence ID" value="SFB27670.1"/>
    <property type="molecule type" value="Genomic_DNA"/>
</dbReference>
<feature type="transmembrane region" description="Helical" evidence="7">
    <location>
        <begin position="186"/>
        <end position="206"/>
    </location>
</feature>
<gene>
    <name evidence="8" type="ORF">SAMN04489723_106238</name>
</gene>
<dbReference type="GO" id="GO:0005886">
    <property type="term" value="C:plasma membrane"/>
    <property type="evidence" value="ECO:0007669"/>
    <property type="project" value="TreeGrafter"/>
</dbReference>
<feature type="transmembrane region" description="Helical" evidence="7">
    <location>
        <begin position="84"/>
        <end position="102"/>
    </location>
</feature>
<comment type="subcellular location">
    <subcellularLocation>
        <location evidence="1">Membrane</location>
        <topology evidence="1">Multi-pass membrane protein</topology>
    </subcellularLocation>
</comment>
<dbReference type="PANTHER" id="PTHR11819">
    <property type="entry name" value="SOLUTE CARRIER FAMILY 5"/>
    <property type="match status" value="1"/>
</dbReference>
<dbReference type="PANTHER" id="PTHR11819:SF195">
    <property type="entry name" value="SODIUM_GLUCOSE COTRANSPORTER 4"/>
    <property type="match status" value="1"/>
</dbReference>
<dbReference type="PROSITE" id="PS00456">
    <property type="entry name" value="NA_SOLUT_SYMP_1"/>
    <property type="match status" value="1"/>
</dbReference>
<dbReference type="Gene3D" id="1.20.1730.10">
    <property type="entry name" value="Sodium/glucose cotransporter"/>
    <property type="match status" value="1"/>
</dbReference>
<dbReference type="GO" id="GO:0005412">
    <property type="term" value="F:D-glucose:sodium symporter activity"/>
    <property type="evidence" value="ECO:0007669"/>
    <property type="project" value="TreeGrafter"/>
</dbReference>
<dbReference type="Pfam" id="PF00474">
    <property type="entry name" value="SSF"/>
    <property type="match status" value="1"/>
</dbReference>
<sequence length="534" mass="58125">MEMTSISTIDLIIIVVYLLAIVMMGLWFSTEKKKTSKGYFLAGKSLTWSVIGASLFASNISTVHLVGLAESGFRDGILWGNFEWFSAFELLILAFVFIPFYLRTKITTLPEFLEKRYDQRSRIILAIFSILAALFMHIGVSFYAGAVVFEQIFGINILSSIIIIALATGIYTIIGGLTSVVVTETIQTVILIFGSLAVTLLAIFALPDAGITSYAELKSVVSADRLHAVAFDAEAKGFTFLDMVFSHLILGIWYWCTDQTIVQRVLGAKSENQAKLGAIFAGFLKILPVFIMVIPGILAFALFRDEIGTDTKSVLPVMIMNLMPIGLKGLMVAALLAAVMSSVAAALNSCSTLLVFDVFGKINPNLSDGMKIRIGRISAVVVLVLAVAWSPFLGNLGAIFELINQMFSIFAPSIVAVFLFGILSSKGTSSASFATLLGGSLIAGGIFLIEKYIPIGGVENFISSANGLGINWLRQTYIFFLISSLIYWTVSFTDKQKSTVSGDFYLSMDSSSTKTKFLSVLLVVIMLTIYIIFY</sequence>
<keyword evidence="4 7" id="KW-1133">Transmembrane helix</keyword>
<evidence type="ECO:0000256" key="4">
    <source>
        <dbReference type="ARBA" id="ARBA00022989"/>
    </source>
</evidence>
<feature type="transmembrane region" description="Helical" evidence="7">
    <location>
        <begin position="517"/>
        <end position="533"/>
    </location>
</feature>
<dbReference type="OrthoDB" id="9814523at2"/>
<dbReference type="STRING" id="237018.SAMN04489723_106238"/>
<evidence type="ECO:0000256" key="3">
    <source>
        <dbReference type="ARBA" id="ARBA00022692"/>
    </source>
</evidence>
<feature type="transmembrane region" description="Helical" evidence="7">
    <location>
        <begin position="431"/>
        <end position="449"/>
    </location>
</feature>
<dbReference type="InterPro" id="IPR038377">
    <property type="entry name" value="Na/Glc_symporter_sf"/>
</dbReference>
<keyword evidence="3 7" id="KW-0812">Transmembrane</keyword>
<dbReference type="InterPro" id="IPR018212">
    <property type="entry name" value="Na/solute_symporter_CS"/>
</dbReference>
<keyword evidence="5 7" id="KW-0472">Membrane</keyword>